<proteinExistence type="predicted"/>
<reference evidence="1 2" key="1">
    <citation type="journal article" date="2015" name="Genome Biol. Evol.">
        <title>Comparative Genomics of a Bacterivorous Green Alga Reveals Evolutionary Causalities and Consequences of Phago-Mixotrophic Mode of Nutrition.</title>
        <authorList>
            <person name="Burns J.A."/>
            <person name="Paasch A."/>
            <person name="Narechania A."/>
            <person name="Kim E."/>
        </authorList>
    </citation>
    <scope>NUCLEOTIDE SEQUENCE [LARGE SCALE GENOMIC DNA]</scope>
    <source>
        <strain evidence="1 2">PLY_AMNH</strain>
    </source>
</reference>
<sequence>MAETSIAKVYMNLKDTEEDLAALPGVSFPAAMPPDIDGNNGWDTAGTYRNLHMESDGCGQLKPNKDTP</sequence>
<protein>
    <submittedName>
        <fullName evidence="1">Uncharacterized protein</fullName>
    </submittedName>
</protein>
<name>A0AAE0BCJ9_9CHLO</name>
<dbReference type="Proteomes" id="UP001190700">
    <property type="component" value="Unassembled WGS sequence"/>
</dbReference>
<dbReference type="EMBL" id="LGRX02035606">
    <property type="protein sequence ID" value="KAK3233911.1"/>
    <property type="molecule type" value="Genomic_DNA"/>
</dbReference>
<accession>A0AAE0BCJ9</accession>
<organism evidence="1 2">
    <name type="scientific">Cymbomonas tetramitiformis</name>
    <dbReference type="NCBI Taxonomy" id="36881"/>
    <lineage>
        <taxon>Eukaryota</taxon>
        <taxon>Viridiplantae</taxon>
        <taxon>Chlorophyta</taxon>
        <taxon>Pyramimonadophyceae</taxon>
        <taxon>Pyramimonadales</taxon>
        <taxon>Pyramimonadaceae</taxon>
        <taxon>Cymbomonas</taxon>
    </lineage>
</organism>
<dbReference type="AlphaFoldDB" id="A0AAE0BCJ9"/>
<comment type="caution">
    <text evidence="1">The sequence shown here is derived from an EMBL/GenBank/DDBJ whole genome shotgun (WGS) entry which is preliminary data.</text>
</comment>
<keyword evidence="2" id="KW-1185">Reference proteome</keyword>
<evidence type="ECO:0000313" key="1">
    <source>
        <dbReference type="EMBL" id="KAK3233911.1"/>
    </source>
</evidence>
<evidence type="ECO:0000313" key="2">
    <source>
        <dbReference type="Proteomes" id="UP001190700"/>
    </source>
</evidence>
<gene>
    <name evidence="1" type="ORF">CYMTET_55816</name>
</gene>